<comment type="caution">
    <text evidence="2">The sequence shown here is derived from an EMBL/GenBank/DDBJ whole genome shotgun (WGS) entry which is preliminary data.</text>
</comment>
<protein>
    <submittedName>
        <fullName evidence="2">Uncharacterized protein</fullName>
    </submittedName>
</protein>
<dbReference type="EMBL" id="MU128990">
    <property type="protein sequence ID" value="KAF9512189.1"/>
    <property type="molecule type" value="Genomic_DNA"/>
</dbReference>
<feature type="chain" id="PRO_5040151668" evidence="1">
    <location>
        <begin position="18"/>
        <end position="125"/>
    </location>
</feature>
<evidence type="ECO:0000313" key="2">
    <source>
        <dbReference type="EMBL" id="KAF9512189.1"/>
    </source>
</evidence>
<sequence>MFTLGFFLVGSPYFVFGAPEVALASPTVSIFLVESVGAPGWPAADLQVWWLNGTLSLFGVRKAWSWVLESQLTLKVGEMVARVHQERTHAMSPPATFSGVSWGIVVGTRSPFVALALGADPLALI</sequence>
<gene>
    <name evidence="2" type="ORF">BS47DRAFT_1394476</name>
</gene>
<dbReference type="Proteomes" id="UP000886523">
    <property type="component" value="Unassembled WGS sequence"/>
</dbReference>
<evidence type="ECO:0000256" key="1">
    <source>
        <dbReference type="SAM" id="SignalP"/>
    </source>
</evidence>
<reference evidence="2" key="1">
    <citation type="journal article" date="2020" name="Nat. Commun.">
        <title>Large-scale genome sequencing of mycorrhizal fungi provides insights into the early evolution of symbiotic traits.</title>
        <authorList>
            <person name="Miyauchi S."/>
            <person name="Kiss E."/>
            <person name="Kuo A."/>
            <person name="Drula E."/>
            <person name="Kohler A."/>
            <person name="Sanchez-Garcia M."/>
            <person name="Morin E."/>
            <person name="Andreopoulos B."/>
            <person name="Barry K.W."/>
            <person name="Bonito G."/>
            <person name="Buee M."/>
            <person name="Carver A."/>
            <person name="Chen C."/>
            <person name="Cichocki N."/>
            <person name="Clum A."/>
            <person name="Culley D."/>
            <person name="Crous P.W."/>
            <person name="Fauchery L."/>
            <person name="Girlanda M."/>
            <person name="Hayes R.D."/>
            <person name="Keri Z."/>
            <person name="LaButti K."/>
            <person name="Lipzen A."/>
            <person name="Lombard V."/>
            <person name="Magnuson J."/>
            <person name="Maillard F."/>
            <person name="Murat C."/>
            <person name="Nolan M."/>
            <person name="Ohm R.A."/>
            <person name="Pangilinan J."/>
            <person name="Pereira M.F."/>
            <person name="Perotto S."/>
            <person name="Peter M."/>
            <person name="Pfister S."/>
            <person name="Riley R."/>
            <person name="Sitrit Y."/>
            <person name="Stielow J.B."/>
            <person name="Szollosi G."/>
            <person name="Zifcakova L."/>
            <person name="Stursova M."/>
            <person name="Spatafora J.W."/>
            <person name="Tedersoo L."/>
            <person name="Vaario L.M."/>
            <person name="Yamada A."/>
            <person name="Yan M."/>
            <person name="Wang P."/>
            <person name="Xu J."/>
            <person name="Bruns T."/>
            <person name="Baldrian P."/>
            <person name="Vilgalys R."/>
            <person name="Dunand C."/>
            <person name="Henrissat B."/>
            <person name="Grigoriev I.V."/>
            <person name="Hibbett D."/>
            <person name="Nagy L.G."/>
            <person name="Martin F.M."/>
        </authorList>
    </citation>
    <scope>NUCLEOTIDE SEQUENCE</scope>
    <source>
        <strain evidence="2">UP504</strain>
    </source>
</reference>
<dbReference type="AlphaFoldDB" id="A0A9P6AUZ1"/>
<feature type="signal peptide" evidence="1">
    <location>
        <begin position="1"/>
        <end position="17"/>
    </location>
</feature>
<name>A0A9P6AUZ1_9AGAM</name>
<proteinExistence type="predicted"/>
<organism evidence="2 3">
    <name type="scientific">Hydnum rufescens UP504</name>
    <dbReference type="NCBI Taxonomy" id="1448309"/>
    <lineage>
        <taxon>Eukaryota</taxon>
        <taxon>Fungi</taxon>
        <taxon>Dikarya</taxon>
        <taxon>Basidiomycota</taxon>
        <taxon>Agaricomycotina</taxon>
        <taxon>Agaricomycetes</taxon>
        <taxon>Cantharellales</taxon>
        <taxon>Hydnaceae</taxon>
        <taxon>Hydnum</taxon>
    </lineage>
</organism>
<accession>A0A9P6AUZ1</accession>
<evidence type="ECO:0000313" key="3">
    <source>
        <dbReference type="Proteomes" id="UP000886523"/>
    </source>
</evidence>
<keyword evidence="3" id="KW-1185">Reference proteome</keyword>
<keyword evidence="1" id="KW-0732">Signal</keyword>